<gene>
    <name evidence="2" type="ORF">FHX44_112397</name>
</gene>
<evidence type="ECO:0000313" key="2">
    <source>
        <dbReference type="EMBL" id="TWF76507.1"/>
    </source>
</evidence>
<evidence type="ECO:0000313" key="3">
    <source>
        <dbReference type="Proteomes" id="UP000321261"/>
    </source>
</evidence>
<sequence>MRMCSTAGRPLQPPARVMGSPPVAREPSDQIHSIAEVLAATFTSSAVRHILAEHSPDATGHCRGCRLPTTVAPVWPCRLWEIGKEMERLRAAGGRR</sequence>
<dbReference type="EMBL" id="VIWU01000001">
    <property type="protein sequence ID" value="TWF76507.1"/>
    <property type="molecule type" value="Genomic_DNA"/>
</dbReference>
<accession>A0A561SNR7</accession>
<organism evidence="2 3">
    <name type="scientific">Pseudonocardia hierapolitana</name>
    <dbReference type="NCBI Taxonomy" id="1128676"/>
    <lineage>
        <taxon>Bacteria</taxon>
        <taxon>Bacillati</taxon>
        <taxon>Actinomycetota</taxon>
        <taxon>Actinomycetes</taxon>
        <taxon>Pseudonocardiales</taxon>
        <taxon>Pseudonocardiaceae</taxon>
        <taxon>Pseudonocardia</taxon>
    </lineage>
</organism>
<comment type="caution">
    <text evidence="2">The sequence shown here is derived from an EMBL/GenBank/DDBJ whole genome shotgun (WGS) entry which is preliminary data.</text>
</comment>
<keyword evidence="3" id="KW-1185">Reference proteome</keyword>
<evidence type="ECO:0000256" key="1">
    <source>
        <dbReference type="SAM" id="MobiDB-lite"/>
    </source>
</evidence>
<dbReference type="AlphaFoldDB" id="A0A561SNR7"/>
<dbReference type="Proteomes" id="UP000321261">
    <property type="component" value="Unassembled WGS sequence"/>
</dbReference>
<proteinExistence type="predicted"/>
<feature type="region of interest" description="Disordered" evidence="1">
    <location>
        <begin position="1"/>
        <end position="27"/>
    </location>
</feature>
<reference evidence="2 3" key="1">
    <citation type="submission" date="2019-06" db="EMBL/GenBank/DDBJ databases">
        <title>Sequencing the genomes of 1000 actinobacteria strains.</title>
        <authorList>
            <person name="Klenk H.-P."/>
        </authorList>
    </citation>
    <scope>NUCLEOTIDE SEQUENCE [LARGE SCALE GENOMIC DNA]</scope>
    <source>
        <strain evidence="2 3">DSM 45671</strain>
    </source>
</reference>
<protein>
    <submittedName>
        <fullName evidence="2">Uncharacterized protein</fullName>
    </submittedName>
</protein>
<name>A0A561SNR7_9PSEU</name>